<dbReference type="EMBL" id="JACHVP010000001">
    <property type="protein sequence ID" value="MBB2965664.1"/>
    <property type="molecule type" value="Genomic_DNA"/>
</dbReference>
<dbReference type="SUPFAM" id="SSF53474">
    <property type="entry name" value="alpha/beta-Hydrolases"/>
    <property type="match status" value="1"/>
</dbReference>
<organism evidence="2 3">
    <name type="scientific">Leifsonia aquatica</name>
    <name type="common">Corynebacterium aquaticum</name>
    <dbReference type="NCBI Taxonomy" id="144185"/>
    <lineage>
        <taxon>Bacteria</taxon>
        <taxon>Bacillati</taxon>
        <taxon>Actinomycetota</taxon>
        <taxon>Actinomycetes</taxon>
        <taxon>Micrococcales</taxon>
        <taxon>Microbacteriaceae</taxon>
        <taxon>Leifsonia</taxon>
    </lineage>
</organism>
<evidence type="ECO:0000259" key="1">
    <source>
        <dbReference type="Pfam" id="PF00561"/>
    </source>
</evidence>
<dbReference type="InterPro" id="IPR000073">
    <property type="entry name" value="AB_hydrolase_1"/>
</dbReference>
<evidence type="ECO:0000313" key="3">
    <source>
        <dbReference type="Proteomes" id="UP000538196"/>
    </source>
</evidence>
<accession>A0A7W4YIH7</accession>
<dbReference type="Pfam" id="PF00561">
    <property type="entry name" value="Abhydrolase_1"/>
    <property type="match status" value="1"/>
</dbReference>
<dbReference type="InterPro" id="IPR029058">
    <property type="entry name" value="AB_hydrolase_fold"/>
</dbReference>
<dbReference type="AlphaFoldDB" id="A0A7W4YIH7"/>
<dbReference type="PANTHER" id="PTHR43433">
    <property type="entry name" value="HYDROLASE, ALPHA/BETA FOLD FAMILY PROTEIN"/>
    <property type="match status" value="1"/>
</dbReference>
<name>A0A7W4YIH7_LEIAQ</name>
<gene>
    <name evidence="2" type="ORF">FHX33_000396</name>
</gene>
<comment type="caution">
    <text evidence="2">The sequence shown here is derived from an EMBL/GenBank/DDBJ whole genome shotgun (WGS) entry which is preliminary data.</text>
</comment>
<dbReference type="RefSeq" id="WP_021764769.1">
    <property type="nucleotide sequence ID" value="NZ_JACHVP010000001.1"/>
</dbReference>
<sequence>MPTTDVGATRVNWRRGGAGDSVVLLHGLGGDIGFWDAELPALERDFDVIALDLRGSGATPSSAGGHEISDLADDVVAVLDDAGVARAHVVGFSMGGLVAQALALRHPGRLNRLVLASTYATMGHQARLFLDAVLDVYENGATATQMFELICPWLFSPAFVQDPANRAFFELPEGAADDQSMEDWRALYRAQRNFDVTEELSRISAPTLVVSGARDALVPAADALALRDGIAGARLEVFAESGHLVNVEDPARFIGSIRDFLRA</sequence>
<dbReference type="PANTHER" id="PTHR43433:SF5">
    <property type="entry name" value="AB HYDROLASE-1 DOMAIN-CONTAINING PROTEIN"/>
    <property type="match status" value="1"/>
</dbReference>
<keyword evidence="2" id="KW-0378">Hydrolase</keyword>
<proteinExistence type="predicted"/>
<dbReference type="InterPro" id="IPR050471">
    <property type="entry name" value="AB_hydrolase"/>
</dbReference>
<dbReference type="PRINTS" id="PR00111">
    <property type="entry name" value="ABHYDROLASE"/>
</dbReference>
<feature type="domain" description="AB hydrolase-1" evidence="1">
    <location>
        <begin position="21"/>
        <end position="131"/>
    </location>
</feature>
<dbReference type="Proteomes" id="UP000538196">
    <property type="component" value="Unassembled WGS sequence"/>
</dbReference>
<evidence type="ECO:0000313" key="2">
    <source>
        <dbReference type="EMBL" id="MBB2965664.1"/>
    </source>
</evidence>
<keyword evidence="3" id="KW-1185">Reference proteome</keyword>
<dbReference type="GO" id="GO:0047570">
    <property type="term" value="F:3-oxoadipate enol-lactonase activity"/>
    <property type="evidence" value="ECO:0007669"/>
    <property type="project" value="UniProtKB-EC"/>
</dbReference>
<dbReference type="EC" id="3.1.1.24" evidence="2"/>
<reference evidence="2 3" key="1">
    <citation type="submission" date="2020-08" db="EMBL/GenBank/DDBJ databases">
        <title>Sequencing the genomes of 1000 actinobacteria strains.</title>
        <authorList>
            <person name="Klenk H.-P."/>
        </authorList>
    </citation>
    <scope>NUCLEOTIDE SEQUENCE [LARGE SCALE GENOMIC DNA]</scope>
    <source>
        <strain evidence="2 3">DSM 20146</strain>
    </source>
</reference>
<protein>
    <submittedName>
        <fullName evidence="2">3-oxoadipate enol-lactonase</fullName>
        <ecNumber evidence="2">3.1.1.24</ecNumber>
    </submittedName>
</protein>
<dbReference type="Gene3D" id="3.40.50.1820">
    <property type="entry name" value="alpha/beta hydrolase"/>
    <property type="match status" value="1"/>
</dbReference>